<dbReference type="GO" id="GO:0006950">
    <property type="term" value="P:response to stress"/>
    <property type="evidence" value="ECO:0007669"/>
    <property type="project" value="TreeGrafter"/>
</dbReference>
<protein>
    <submittedName>
        <fullName evidence="2">MarR family winged helix-turn-helix transcriptional regulator</fullName>
    </submittedName>
</protein>
<dbReference type="InterPro" id="IPR036390">
    <property type="entry name" value="WH_DNA-bd_sf"/>
</dbReference>
<evidence type="ECO:0000259" key="1">
    <source>
        <dbReference type="PROSITE" id="PS50995"/>
    </source>
</evidence>
<proteinExistence type="predicted"/>
<dbReference type="Proteomes" id="UP001165587">
    <property type="component" value="Unassembled WGS sequence"/>
</dbReference>
<dbReference type="AlphaFoldDB" id="A0AA41XKH7"/>
<comment type="caution">
    <text evidence="2">The sequence shown here is derived from an EMBL/GenBank/DDBJ whole genome shotgun (WGS) entry which is preliminary data.</text>
</comment>
<dbReference type="RefSeq" id="WP_259531195.1">
    <property type="nucleotide sequence ID" value="NZ_JANLCK010000020.1"/>
</dbReference>
<dbReference type="InterPro" id="IPR039422">
    <property type="entry name" value="MarR/SlyA-like"/>
</dbReference>
<dbReference type="SUPFAM" id="SSF46785">
    <property type="entry name" value="Winged helix' DNA-binding domain"/>
    <property type="match status" value="1"/>
</dbReference>
<dbReference type="GO" id="GO:0003700">
    <property type="term" value="F:DNA-binding transcription factor activity"/>
    <property type="evidence" value="ECO:0007669"/>
    <property type="project" value="InterPro"/>
</dbReference>
<dbReference type="PANTHER" id="PTHR33164:SF99">
    <property type="entry name" value="MARR FAMILY REGULATORY PROTEIN"/>
    <property type="match status" value="1"/>
</dbReference>
<dbReference type="EMBL" id="JANLCK010000020">
    <property type="protein sequence ID" value="MCS5728088.1"/>
    <property type="molecule type" value="Genomic_DNA"/>
</dbReference>
<feature type="domain" description="HTH marR-type" evidence="1">
    <location>
        <begin position="18"/>
        <end position="154"/>
    </location>
</feature>
<dbReference type="PANTHER" id="PTHR33164">
    <property type="entry name" value="TRANSCRIPTIONAL REGULATOR, MARR FAMILY"/>
    <property type="match status" value="1"/>
</dbReference>
<gene>
    <name evidence="2" type="ORF">N1028_19490</name>
</gene>
<evidence type="ECO:0000313" key="3">
    <source>
        <dbReference type="Proteomes" id="UP001165587"/>
    </source>
</evidence>
<dbReference type="Gene3D" id="1.10.10.10">
    <property type="entry name" value="Winged helix-like DNA-binding domain superfamily/Winged helix DNA-binding domain"/>
    <property type="match status" value="1"/>
</dbReference>
<keyword evidence="3" id="KW-1185">Reference proteome</keyword>
<reference evidence="2" key="1">
    <citation type="submission" date="2022-08" db="EMBL/GenBank/DDBJ databases">
        <authorList>
            <person name="Deng Y."/>
            <person name="Han X.-F."/>
            <person name="Zhang Y.-Q."/>
        </authorList>
    </citation>
    <scope>NUCLEOTIDE SEQUENCE</scope>
    <source>
        <strain evidence="2">CPCC 203407</strain>
    </source>
</reference>
<dbReference type="InterPro" id="IPR036388">
    <property type="entry name" value="WH-like_DNA-bd_sf"/>
</dbReference>
<accession>A0AA41XKH7</accession>
<name>A0AA41XKH7_9MICO</name>
<dbReference type="Pfam" id="PF12802">
    <property type="entry name" value="MarR_2"/>
    <property type="match status" value="1"/>
</dbReference>
<dbReference type="PROSITE" id="PS50995">
    <property type="entry name" value="HTH_MARR_2"/>
    <property type="match status" value="1"/>
</dbReference>
<dbReference type="InterPro" id="IPR000835">
    <property type="entry name" value="HTH_MarR-typ"/>
</dbReference>
<sequence>MSETHEDAPQKRSPNAAELAVWRTYIETAEEVRRTLASAFQETSGISPGDYSVMLALSEAPGRTLRSSDVATVMGWERSRLSHHIRRMEERGLVLRGPVGGDARGAAVSLTEVGARTFRSSSAAHLRLVREVFVDAFTPEQLATLHALTTALRTHLDTDD</sequence>
<evidence type="ECO:0000313" key="2">
    <source>
        <dbReference type="EMBL" id="MCS5728088.1"/>
    </source>
</evidence>
<dbReference type="SMART" id="SM00347">
    <property type="entry name" value="HTH_MARR"/>
    <property type="match status" value="1"/>
</dbReference>
<organism evidence="2 3">
    <name type="scientific">Herbiconiux oxytropis</name>
    <dbReference type="NCBI Taxonomy" id="2970915"/>
    <lineage>
        <taxon>Bacteria</taxon>
        <taxon>Bacillati</taxon>
        <taxon>Actinomycetota</taxon>
        <taxon>Actinomycetes</taxon>
        <taxon>Micrococcales</taxon>
        <taxon>Microbacteriaceae</taxon>
        <taxon>Herbiconiux</taxon>
    </lineage>
</organism>